<dbReference type="InterPro" id="IPR007263">
    <property type="entry name" value="DCC1-like"/>
</dbReference>
<reference evidence="3" key="1">
    <citation type="submission" date="2018-07" db="EMBL/GenBank/DDBJ databases">
        <authorList>
            <person name="Zhao J."/>
        </authorList>
    </citation>
    <scope>NUCLEOTIDE SEQUENCE [LARGE SCALE GENOMIC DNA]</scope>
    <source>
        <strain evidence="3">GSSD-12</strain>
    </source>
</reference>
<name>A0A345I1I4_9ACTN</name>
<organism evidence="2 3">
    <name type="scientific">Streptomyces paludis</name>
    <dbReference type="NCBI Taxonomy" id="2282738"/>
    <lineage>
        <taxon>Bacteria</taxon>
        <taxon>Bacillati</taxon>
        <taxon>Actinomycetota</taxon>
        <taxon>Actinomycetes</taxon>
        <taxon>Kitasatosporales</taxon>
        <taxon>Streptomycetaceae</taxon>
        <taxon>Streptomyces</taxon>
    </lineage>
</organism>
<dbReference type="Pfam" id="PF04134">
    <property type="entry name" value="DCC1-like"/>
    <property type="match status" value="1"/>
</dbReference>
<dbReference type="GO" id="GO:0015035">
    <property type="term" value="F:protein-disulfide reductase activity"/>
    <property type="evidence" value="ECO:0007669"/>
    <property type="project" value="InterPro"/>
</dbReference>
<evidence type="ECO:0000313" key="3">
    <source>
        <dbReference type="Proteomes" id="UP000253868"/>
    </source>
</evidence>
<dbReference type="OrthoDB" id="277004at2"/>
<evidence type="ECO:0000256" key="1">
    <source>
        <dbReference type="SAM" id="MobiDB-lite"/>
    </source>
</evidence>
<accession>A0A345I1I4</accession>
<keyword evidence="3" id="KW-1185">Reference proteome</keyword>
<dbReference type="Proteomes" id="UP000253868">
    <property type="component" value="Chromosome"/>
</dbReference>
<gene>
    <name evidence="2" type="ORF">DVK44_21750</name>
</gene>
<feature type="region of interest" description="Disordered" evidence="1">
    <location>
        <begin position="20"/>
        <end position="42"/>
    </location>
</feature>
<sequence>MATEPLRSLPREQLPTLRTRAATPHHQKHQQHWGQQQRQAQGQQQRPVLRLTVLYDANCPLCAHVREWLGRQPQLVPLDFVPAASPEARRRYPDLDHAATLKEITVIGDGGQVYRATAAWIVCLWALAEHRPRAHWLATPAGAPFARVSVLAAAKYRALTAAPCDDACELPAPPGGGRPD</sequence>
<dbReference type="AlphaFoldDB" id="A0A345I1I4"/>
<evidence type="ECO:0000313" key="2">
    <source>
        <dbReference type="EMBL" id="AXG82808.1"/>
    </source>
</evidence>
<dbReference type="EMBL" id="CP031194">
    <property type="protein sequence ID" value="AXG82808.1"/>
    <property type="molecule type" value="Genomic_DNA"/>
</dbReference>
<dbReference type="KEGG" id="spad:DVK44_21750"/>
<proteinExistence type="predicted"/>
<protein>
    <submittedName>
        <fullName evidence="2">DUF393 domain-containing protein</fullName>
    </submittedName>
</protein>
<feature type="compositionally biased region" description="Low complexity" evidence="1">
    <location>
        <begin position="32"/>
        <end position="42"/>
    </location>
</feature>